<dbReference type="GO" id="GO:0031012">
    <property type="term" value="C:extracellular matrix"/>
    <property type="evidence" value="ECO:0007669"/>
    <property type="project" value="InterPro"/>
</dbReference>
<dbReference type="InterPro" id="IPR001818">
    <property type="entry name" value="Pept_M10_metallopeptidase"/>
</dbReference>
<sequence>MATTLLRTFVLKINFKFLYSYFCQKAKWNKRKEFDYHIFNYPSKKVEITNADVDRIIDSAWSVWSGAKIGLKFTSSNLETATIKIFFVAGNHSDKWPFDGEGHVLGHGFYPKDGIIHFDDDEKWGDKKGKGKQLLYVAVHEFGHALGLGHSNDSSSIMLRSYTGYRANIVLSQDDIDGIKEAFSG</sequence>
<reference evidence="12" key="3">
    <citation type="submission" date="2015-06" db="UniProtKB">
        <authorList>
            <consortium name="EnsemblMetazoa"/>
        </authorList>
    </citation>
    <scope>IDENTIFICATION</scope>
</reference>
<feature type="binding site" evidence="9">
    <location>
        <position position="144"/>
    </location>
    <ligand>
        <name>Zn(2+)</name>
        <dbReference type="ChEBI" id="CHEBI:29105"/>
        <label>2</label>
        <note>catalytic</note>
    </ligand>
</feature>
<evidence type="ECO:0000256" key="8">
    <source>
        <dbReference type="PIRSR" id="PIRSR621190-1"/>
    </source>
</evidence>
<feature type="binding site" evidence="9">
    <location>
        <position position="140"/>
    </location>
    <ligand>
        <name>Zn(2+)</name>
        <dbReference type="ChEBI" id="CHEBI:29105"/>
        <label>2</label>
        <note>catalytic</note>
    </ligand>
</feature>
<keyword evidence="4" id="KW-0732">Signal</keyword>
<evidence type="ECO:0000259" key="10">
    <source>
        <dbReference type="SMART" id="SM00235"/>
    </source>
</evidence>
<feature type="active site" evidence="8">
    <location>
        <position position="141"/>
    </location>
</feature>
<dbReference type="HOGENOM" id="CLU_015489_4_2_1"/>
<comment type="cofactor">
    <cofactor evidence="9">
        <name>Ca(2+)</name>
        <dbReference type="ChEBI" id="CHEBI:29108"/>
    </cofactor>
    <text evidence="9">Can bind about 5 Ca(2+) ions per subunit.</text>
</comment>
<evidence type="ECO:0000256" key="6">
    <source>
        <dbReference type="ARBA" id="ARBA00022833"/>
    </source>
</evidence>
<dbReference type="Proteomes" id="UP000015101">
    <property type="component" value="Unassembled WGS sequence"/>
</dbReference>
<feature type="binding site" evidence="9">
    <location>
        <position position="122"/>
    </location>
    <ligand>
        <name>Ca(2+)</name>
        <dbReference type="ChEBI" id="CHEBI:29108"/>
        <label>3</label>
    </ligand>
</feature>
<feature type="domain" description="Peptidase metallopeptidase" evidence="10">
    <location>
        <begin position="24"/>
        <end position="185"/>
    </location>
</feature>
<dbReference type="InterPro" id="IPR006026">
    <property type="entry name" value="Peptidase_Metallo"/>
</dbReference>
<evidence type="ECO:0000313" key="11">
    <source>
        <dbReference type="EMBL" id="ESO01512.1"/>
    </source>
</evidence>
<dbReference type="GO" id="GO:0004222">
    <property type="term" value="F:metalloendopeptidase activity"/>
    <property type="evidence" value="ECO:0000318"/>
    <property type="project" value="GO_Central"/>
</dbReference>
<dbReference type="InterPro" id="IPR024079">
    <property type="entry name" value="MetalloPept_cat_dom_sf"/>
</dbReference>
<dbReference type="AlphaFoldDB" id="T1G4G7"/>
<dbReference type="Pfam" id="PF00413">
    <property type="entry name" value="Peptidase_M10"/>
    <property type="match status" value="1"/>
</dbReference>
<dbReference type="GO" id="GO:0005615">
    <property type="term" value="C:extracellular space"/>
    <property type="evidence" value="ECO:0000318"/>
    <property type="project" value="GO_Central"/>
</dbReference>
<dbReference type="OrthoDB" id="406838at2759"/>
<name>T1G4G7_HELRO</name>
<feature type="binding site" evidence="9">
    <location>
        <position position="117"/>
    </location>
    <ligand>
        <name>Zn(2+)</name>
        <dbReference type="ChEBI" id="CHEBI:29105"/>
        <label>1</label>
    </ligand>
</feature>
<feature type="binding site" evidence="9">
    <location>
        <position position="94"/>
    </location>
    <ligand>
        <name>Zn(2+)</name>
        <dbReference type="ChEBI" id="CHEBI:29105"/>
        <label>1</label>
    </ligand>
</feature>
<dbReference type="SUPFAM" id="SSF55486">
    <property type="entry name" value="Metalloproteases ('zincins'), catalytic domain"/>
    <property type="match status" value="1"/>
</dbReference>
<dbReference type="EMBL" id="KB096743">
    <property type="protein sequence ID" value="ESO01512.1"/>
    <property type="molecule type" value="Genomic_DNA"/>
</dbReference>
<keyword evidence="3 9" id="KW-0479">Metal-binding</keyword>
<dbReference type="InterPro" id="IPR021190">
    <property type="entry name" value="Pept_M10A"/>
</dbReference>
<keyword evidence="13" id="KW-1185">Reference proteome</keyword>
<dbReference type="STRING" id="6412.T1G4G7"/>
<dbReference type="GO" id="GO:0030574">
    <property type="term" value="P:collagen catabolic process"/>
    <property type="evidence" value="ECO:0000318"/>
    <property type="project" value="GO_Central"/>
</dbReference>
<gene>
    <name evidence="12" type="primary">20215965</name>
    <name evidence="11" type="ORF">HELRODRAFT_81623</name>
</gene>
<keyword evidence="2" id="KW-0645">Protease</keyword>
<feature type="binding site" evidence="9">
    <location>
        <position position="92"/>
    </location>
    <ligand>
        <name>Zn(2+)</name>
        <dbReference type="ChEBI" id="CHEBI:29105"/>
        <label>1</label>
    </ligand>
</feature>
<dbReference type="CDD" id="cd04278">
    <property type="entry name" value="ZnMc_MMP"/>
    <property type="match status" value="1"/>
</dbReference>
<protein>
    <recommendedName>
        <fullName evidence="10">Peptidase metallopeptidase domain-containing protein</fullName>
    </recommendedName>
</protein>
<evidence type="ECO:0000256" key="9">
    <source>
        <dbReference type="PIRSR" id="PIRSR621190-2"/>
    </source>
</evidence>
<evidence type="ECO:0000256" key="1">
    <source>
        <dbReference type="ARBA" id="ARBA00010370"/>
    </source>
</evidence>
<feature type="binding site" evidence="9">
    <location>
        <position position="158"/>
    </location>
    <ligand>
        <name>Zn(2+)</name>
        <dbReference type="ChEBI" id="CHEBI:29105"/>
        <label>2</label>
        <note>catalytic</note>
    </ligand>
</feature>
<keyword evidence="6 9" id="KW-0862">Zinc</keyword>
<dbReference type="GO" id="GO:0006508">
    <property type="term" value="P:proteolysis"/>
    <property type="evidence" value="ECO:0007669"/>
    <property type="project" value="UniProtKB-KW"/>
</dbReference>
<proteinExistence type="inferred from homology"/>
<dbReference type="KEGG" id="hro:HELRODRAFT_81623"/>
<dbReference type="PRINTS" id="PR00138">
    <property type="entry name" value="MATRIXIN"/>
</dbReference>
<feature type="binding site" evidence="9">
    <location>
        <position position="99"/>
    </location>
    <ligand>
        <name>Ca(2+)</name>
        <dbReference type="ChEBI" id="CHEBI:29108"/>
        <label>3</label>
    </ligand>
</feature>
<dbReference type="EnsemblMetazoa" id="HelroT81623">
    <property type="protein sequence ID" value="HelroP81623"/>
    <property type="gene ID" value="HelroG81623"/>
</dbReference>
<dbReference type="RefSeq" id="XP_009020166.1">
    <property type="nucleotide sequence ID" value="XM_009021918.1"/>
</dbReference>
<evidence type="ECO:0000313" key="12">
    <source>
        <dbReference type="EnsemblMetazoa" id="HelroP81623"/>
    </source>
</evidence>
<feature type="binding site" evidence="9">
    <location>
        <position position="119"/>
    </location>
    <ligand>
        <name>Ca(2+)</name>
        <dbReference type="ChEBI" id="CHEBI:29108"/>
        <label>3</label>
    </ligand>
</feature>
<keyword evidence="9" id="KW-0106">Calcium</keyword>
<dbReference type="PANTHER" id="PTHR10201">
    <property type="entry name" value="MATRIX METALLOPROTEINASE"/>
    <property type="match status" value="1"/>
</dbReference>
<dbReference type="PANTHER" id="PTHR10201:SF291">
    <property type="entry name" value="MATRIX METALLOPROTEINASE 1, ISOFORM C-RELATED"/>
    <property type="match status" value="1"/>
</dbReference>
<dbReference type="CTD" id="20215965"/>
<dbReference type="eggNOG" id="KOG1565">
    <property type="taxonomic scope" value="Eukaryota"/>
</dbReference>
<dbReference type="InterPro" id="IPR033739">
    <property type="entry name" value="M10A_MMP"/>
</dbReference>
<accession>T1G4G7</accession>
<evidence type="ECO:0000256" key="2">
    <source>
        <dbReference type="ARBA" id="ARBA00022670"/>
    </source>
</evidence>
<feature type="binding site" evidence="9">
    <location>
        <position position="150"/>
    </location>
    <ligand>
        <name>Zn(2+)</name>
        <dbReference type="ChEBI" id="CHEBI:29105"/>
        <label>2</label>
        <note>catalytic</note>
    </ligand>
</feature>
<reference evidence="13" key="1">
    <citation type="submission" date="2012-12" db="EMBL/GenBank/DDBJ databases">
        <authorList>
            <person name="Hellsten U."/>
            <person name="Grimwood J."/>
            <person name="Chapman J.A."/>
            <person name="Shapiro H."/>
            <person name="Aerts A."/>
            <person name="Otillar R.P."/>
            <person name="Terry A.Y."/>
            <person name="Boore J.L."/>
            <person name="Simakov O."/>
            <person name="Marletaz F."/>
            <person name="Cho S.-J."/>
            <person name="Edsinger-Gonzales E."/>
            <person name="Havlak P."/>
            <person name="Kuo D.-H."/>
            <person name="Larsson T."/>
            <person name="Lv J."/>
            <person name="Arendt D."/>
            <person name="Savage R."/>
            <person name="Osoegawa K."/>
            <person name="de Jong P."/>
            <person name="Lindberg D.R."/>
            <person name="Seaver E.C."/>
            <person name="Weisblat D.A."/>
            <person name="Putnam N.H."/>
            <person name="Grigoriev I.V."/>
            <person name="Rokhsar D.S."/>
        </authorList>
    </citation>
    <scope>NUCLEOTIDE SEQUENCE</scope>
</reference>
<evidence type="ECO:0000256" key="4">
    <source>
        <dbReference type="ARBA" id="ARBA00022729"/>
    </source>
</evidence>
<feature type="binding site" evidence="9">
    <location>
        <position position="122"/>
    </location>
    <ligand>
        <name>Ca(2+)</name>
        <dbReference type="ChEBI" id="CHEBI:29108"/>
        <label>1</label>
    </ligand>
</feature>
<evidence type="ECO:0000256" key="5">
    <source>
        <dbReference type="ARBA" id="ARBA00022801"/>
    </source>
</evidence>
<dbReference type="GO" id="GO:0030198">
    <property type="term" value="P:extracellular matrix organization"/>
    <property type="evidence" value="ECO:0000318"/>
    <property type="project" value="GO_Central"/>
</dbReference>
<dbReference type="GeneID" id="20215965"/>
<dbReference type="GO" id="GO:0008270">
    <property type="term" value="F:zinc ion binding"/>
    <property type="evidence" value="ECO:0007669"/>
    <property type="project" value="InterPro"/>
</dbReference>
<dbReference type="Gene3D" id="3.40.390.10">
    <property type="entry name" value="Collagenase (Catalytic Domain)"/>
    <property type="match status" value="1"/>
</dbReference>
<evidence type="ECO:0000256" key="7">
    <source>
        <dbReference type="ARBA" id="ARBA00023049"/>
    </source>
</evidence>
<keyword evidence="7" id="KW-0482">Metalloprotease</keyword>
<dbReference type="SMART" id="SM00235">
    <property type="entry name" value="ZnMc"/>
    <property type="match status" value="1"/>
</dbReference>
<dbReference type="EMBL" id="AMQM01004926">
    <property type="status" value="NOT_ANNOTATED_CDS"/>
    <property type="molecule type" value="Genomic_DNA"/>
</dbReference>
<comment type="similarity">
    <text evidence="1">Belongs to the peptidase M10A family.</text>
</comment>
<keyword evidence="5" id="KW-0378">Hydrolase</keyword>
<dbReference type="InParanoid" id="T1G4G7"/>
<feature type="binding site" evidence="9">
    <location>
        <position position="100"/>
    </location>
    <ligand>
        <name>Ca(2+)</name>
        <dbReference type="ChEBI" id="CHEBI:29108"/>
        <label>3</label>
    </ligand>
</feature>
<comment type="cofactor">
    <cofactor evidence="9">
        <name>Zn(2+)</name>
        <dbReference type="ChEBI" id="CHEBI:29105"/>
    </cofactor>
    <text evidence="9">Binds 2 Zn(2+) ions per subunit.</text>
</comment>
<feature type="binding site" evidence="9">
    <location>
        <position position="107"/>
    </location>
    <ligand>
        <name>Zn(2+)</name>
        <dbReference type="ChEBI" id="CHEBI:29105"/>
        <label>1</label>
    </ligand>
</feature>
<reference evidence="11 13" key="2">
    <citation type="journal article" date="2013" name="Nature">
        <title>Insights into bilaterian evolution from three spiralian genomes.</title>
        <authorList>
            <person name="Simakov O."/>
            <person name="Marletaz F."/>
            <person name="Cho S.J."/>
            <person name="Edsinger-Gonzales E."/>
            <person name="Havlak P."/>
            <person name="Hellsten U."/>
            <person name="Kuo D.H."/>
            <person name="Larsson T."/>
            <person name="Lv J."/>
            <person name="Arendt D."/>
            <person name="Savage R."/>
            <person name="Osoegawa K."/>
            <person name="de Jong P."/>
            <person name="Grimwood J."/>
            <person name="Chapman J.A."/>
            <person name="Shapiro H."/>
            <person name="Aerts A."/>
            <person name="Otillar R.P."/>
            <person name="Terry A.Y."/>
            <person name="Boore J.L."/>
            <person name="Grigoriev I.V."/>
            <person name="Lindberg D.R."/>
            <person name="Seaver E.C."/>
            <person name="Weisblat D.A."/>
            <person name="Putnam N.H."/>
            <person name="Rokhsar D.S."/>
        </authorList>
    </citation>
    <scope>NUCLEOTIDE SEQUENCE</scope>
</reference>
<organism evidence="12 13">
    <name type="scientific">Helobdella robusta</name>
    <name type="common">Californian leech</name>
    <dbReference type="NCBI Taxonomy" id="6412"/>
    <lineage>
        <taxon>Eukaryota</taxon>
        <taxon>Metazoa</taxon>
        <taxon>Spiralia</taxon>
        <taxon>Lophotrochozoa</taxon>
        <taxon>Annelida</taxon>
        <taxon>Clitellata</taxon>
        <taxon>Hirudinea</taxon>
        <taxon>Rhynchobdellida</taxon>
        <taxon>Glossiphoniidae</taxon>
        <taxon>Helobdella</taxon>
    </lineage>
</organism>
<evidence type="ECO:0000256" key="3">
    <source>
        <dbReference type="ARBA" id="ARBA00022723"/>
    </source>
</evidence>
<feature type="binding site" evidence="9">
    <location>
        <position position="120"/>
    </location>
    <ligand>
        <name>Ca(2+)</name>
        <dbReference type="ChEBI" id="CHEBI:29108"/>
        <label>1</label>
    </ligand>
</feature>
<evidence type="ECO:0000313" key="13">
    <source>
        <dbReference type="Proteomes" id="UP000015101"/>
    </source>
</evidence>